<accession>A0AC35G6I9</accession>
<evidence type="ECO:0000313" key="2">
    <source>
        <dbReference type="WBParaSite" id="PS1159_v2.g24063.t1"/>
    </source>
</evidence>
<organism evidence="1 2">
    <name type="scientific">Panagrolaimus sp. PS1159</name>
    <dbReference type="NCBI Taxonomy" id="55785"/>
    <lineage>
        <taxon>Eukaryota</taxon>
        <taxon>Metazoa</taxon>
        <taxon>Ecdysozoa</taxon>
        <taxon>Nematoda</taxon>
        <taxon>Chromadorea</taxon>
        <taxon>Rhabditida</taxon>
        <taxon>Tylenchina</taxon>
        <taxon>Panagrolaimomorpha</taxon>
        <taxon>Panagrolaimoidea</taxon>
        <taxon>Panagrolaimidae</taxon>
        <taxon>Panagrolaimus</taxon>
    </lineage>
</organism>
<name>A0AC35G6I9_9BILA</name>
<evidence type="ECO:0000313" key="1">
    <source>
        <dbReference type="Proteomes" id="UP000887580"/>
    </source>
</evidence>
<reference evidence="2" key="1">
    <citation type="submission" date="2022-11" db="UniProtKB">
        <authorList>
            <consortium name="WormBaseParasite"/>
        </authorList>
    </citation>
    <scope>IDENTIFICATION</scope>
</reference>
<proteinExistence type="predicted"/>
<dbReference type="Proteomes" id="UP000887580">
    <property type="component" value="Unplaced"/>
</dbReference>
<sequence>MKTALLRRGISSICQEKPTKSLITTPIFYVNGDPHVGQIYSAVLGDAAHRWTLLKAGKDADLSKFKLTTGVDEHGAKVQSAASLAGVEPQQYVDQNSAKFQEAFQKFGILNTDFIRTTDERHKKAVTSLWDTLKSNGHIEKANFEGWYSPIDECYYTEKEVEKVNIDDGVEVMISKETKNPVEFITEENYMFNIGKFQQPVRDWLNSGALRPNNFLPSALTSLRSNEKLSVSRDAKKVSWGIPVPGDSSQTVYIWMDALVSYLTAAGYPNQSSKDLLPPDVQIIGKDILKFHAVYWPAFLLAADLPLPKKIFVHSNWLINGQKMSQSYGNALDAEDASEVLTCEGLRYFFLRQGKPHDDGTVVGIPIVEGLRGLAPGITEARRFSLAASITSCCCP</sequence>
<protein>
    <submittedName>
        <fullName evidence="2">Methionyl/Leucyl tRNA synthetase domain-containing protein</fullName>
    </submittedName>
</protein>
<dbReference type="WBParaSite" id="PS1159_v2.g24063.t1">
    <property type="protein sequence ID" value="PS1159_v2.g24063.t1"/>
    <property type="gene ID" value="PS1159_v2.g24063"/>
</dbReference>